<evidence type="ECO:0000256" key="15">
    <source>
        <dbReference type="ARBA" id="ARBA00022833"/>
    </source>
</evidence>
<keyword evidence="12" id="KW-0677">Repeat</keyword>
<evidence type="ECO:0000256" key="8">
    <source>
        <dbReference type="ARBA" id="ARBA00022490"/>
    </source>
</evidence>
<dbReference type="GO" id="GO:0016567">
    <property type="term" value="P:protein ubiquitination"/>
    <property type="evidence" value="ECO:0007669"/>
    <property type="project" value="InterPro"/>
</dbReference>
<keyword evidence="15 18" id="KW-0862">Zinc</keyword>
<dbReference type="InterPro" id="IPR013083">
    <property type="entry name" value="Znf_RING/FYVE/PHD"/>
</dbReference>
<dbReference type="GO" id="GO:0043122">
    <property type="term" value="P:regulation of canonical NF-kappaB signal transduction"/>
    <property type="evidence" value="ECO:0007669"/>
    <property type="project" value="TreeGrafter"/>
</dbReference>
<keyword evidence="13 18" id="KW-0863">Zinc-finger</keyword>
<keyword evidence="10" id="KW-0808">Transferase</keyword>
<dbReference type="InterPro" id="IPR012227">
    <property type="entry name" value="TNF_rcpt-assoc_TRAF_met"/>
</dbReference>
<keyword evidence="8" id="KW-0963">Cytoplasm</keyword>
<dbReference type="SMART" id="SM00061">
    <property type="entry name" value="MATH"/>
    <property type="match status" value="1"/>
</dbReference>
<proteinExistence type="inferred from homology"/>
<dbReference type="InterPro" id="IPR001841">
    <property type="entry name" value="Znf_RING"/>
</dbReference>
<evidence type="ECO:0000259" key="20">
    <source>
        <dbReference type="PROSITE" id="PS50144"/>
    </source>
</evidence>
<dbReference type="PANTHER" id="PTHR10131">
    <property type="entry name" value="TNF RECEPTOR ASSOCIATED FACTOR"/>
    <property type="match status" value="1"/>
</dbReference>
<dbReference type="EnsemblMetazoa" id="XM_028662869.1">
    <property type="protein sequence ID" value="XP_028518670.1"/>
    <property type="gene ID" value="LOC110251240"/>
</dbReference>
<dbReference type="RefSeq" id="XP_028518665.1">
    <property type="nucleotide sequence ID" value="XM_028662864.1"/>
</dbReference>
<dbReference type="InterPro" id="IPR027139">
    <property type="entry name" value="TRAF6_RING-HC"/>
</dbReference>
<dbReference type="GO" id="GO:0005634">
    <property type="term" value="C:nucleus"/>
    <property type="evidence" value="ECO:0007669"/>
    <property type="project" value="UniProtKB-SubCell"/>
</dbReference>
<dbReference type="GO" id="GO:0042981">
    <property type="term" value="P:regulation of apoptotic process"/>
    <property type="evidence" value="ECO:0007669"/>
    <property type="project" value="InterPro"/>
</dbReference>
<dbReference type="InterPro" id="IPR008974">
    <property type="entry name" value="TRAF-like"/>
</dbReference>
<dbReference type="GO" id="GO:0045087">
    <property type="term" value="P:innate immune response"/>
    <property type="evidence" value="ECO:0007669"/>
    <property type="project" value="TreeGrafter"/>
</dbReference>
<feature type="domain" description="MATH" evidence="20">
    <location>
        <begin position="311"/>
        <end position="460"/>
    </location>
</feature>
<keyword evidence="14" id="KW-0833">Ubl conjugation pathway</keyword>
<keyword evidence="23" id="KW-1185">Reference proteome</keyword>
<evidence type="ECO:0000256" key="18">
    <source>
        <dbReference type="PROSITE-ProRule" id="PRU00207"/>
    </source>
</evidence>
<feature type="domain" description="TRAF-type" evidence="21">
    <location>
        <begin position="164"/>
        <end position="213"/>
    </location>
</feature>
<reference evidence="22" key="1">
    <citation type="submission" date="2022-11" db="UniProtKB">
        <authorList>
            <consortium name="EnsemblMetazoa"/>
        </authorList>
    </citation>
    <scope>IDENTIFICATION</scope>
</reference>
<dbReference type="OrthoDB" id="5972556at2759"/>
<dbReference type="GO" id="GO:0005811">
    <property type="term" value="C:lipid droplet"/>
    <property type="evidence" value="ECO:0007669"/>
    <property type="project" value="UniProtKB-SubCell"/>
</dbReference>
<dbReference type="InterPro" id="IPR002083">
    <property type="entry name" value="MATH/TRAF_dom"/>
</dbReference>
<dbReference type="EC" id="2.3.2.27" evidence="7"/>
<evidence type="ECO:0000256" key="12">
    <source>
        <dbReference type="ARBA" id="ARBA00022737"/>
    </source>
</evidence>
<dbReference type="PROSITE" id="PS50144">
    <property type="entry name" value="MATH"/>
    <property type="match status" value="1"/>
</dbReference>
<accession>A0A913YT60</accession>
<dbReference type="RefSeq" id="XP_028518670.1">
    <property type="nucleotide sequence ID" value="XM_028662869.1"/>
</dbReference>
<evidence type="ECO:0000256" key="10">
    <source>
        <dbReference type="ARBA" id="ARBA00022679"/>
    </source>
</evidence>
<sequence length="462" mass="53089">MTGRGTFPFIYWRCGCLTTETIIQYSIWSAKMSRSLEISRGTTSNEDLVKRKAQSLVTNIGKSTEGIDEYFDPPLESKYECPICLLGLREPVQTQCGHRFCRNCIVRSLRDAGNKCPVDNVPLSESGLYPDNFAKREMGMFTVWCRYHKERGCPWKGTLNELESHHKECPKFKTTCPKCKEKITNEELPNHREKVCPKERIKCPLHFMGCKEENFIPEVNKHIASHFASHVHDLAKAVLELQIKVDNQAKPTKAVEEGARGGQKSSAGYSGYSEDRLFENTILLQPDLKRLSDRMTRLETRVIDLEGRVSNGTFIWKIDNYDQCRAQAVNHSVPAIHSPPFYTGLYGYKMCLRMNLNGVDSGVDRHISLFVHMMQGEWDDILEWPFTGRITLAILDQSENVEFRRPISETLVAKPNLLAFQKPTTHRNHKGYGYVEFCQIDQLVQEQFVKNNSMLVRIQVFH</sequence>
<evidence type="ECO:0000256" key="17">
    <source>
        <dbReference type="ARBA" id="ARBA00030810"/>
    </source>
</evidence>
<dbReference type="OMA" id="FMHLQAL"/>
<dbReference type="Gene3D" id="3.30.40.10">
    <property type="entry name" value="Zinc/RING finger domain, C3HC4 (zinc finger)"/>
    <property type="match status" value="2"/>
</dbReference>
<name>A0A913YT60_EXADI</name>
<keyword evidence="16" id="KW-0539">Nucleus</keyword>
<dbReference type="PROSITE" id="PS00518">
    <property type="entry name" value="ZF_RING_1"/>
    <property type="match status" value="1"/>
</dbReference>
<dbReference type="GO" id="GO:0141124">
    <property type="term" value="P:intracellular signaling cassette"/>
    <property type="evidence" value="ECO:0007669"/>
    <property type="project" value="UniProtKB-ARBA"/>
</dbReference>
<evidence type="ECO:0000256" key="16">
    <source>
        <dbReference type="ARBA" id="ARBA00023242"/>
    </source>
</evidence>
<evidence type="ECO:0000256" key="6">
    <source>
        <dbReference type="ARBA" id="ARBA00006608"/>
    </source>
</evidence>
<dbReference type="InterPro" id="IPR017907">
    <property type="entry name" value="Znf_RING_CS"/>
</dbReference>
<comment type="similarity">
    <text evidence="6">Belongs to the TNF receptor-associated factor family. A subfamily.</text>
</comment>
<evidence type="ECO:0000313" key="23">
    <source>
        <dbReference type="Proteomes" id="UP000887567"/>
    </source>
</evidence>
<dbReference type="SMART" id="SM00184">
    <property type="entry name" value="RING"/>
    <property type="match status" value="1"/>
</dbReference>
<dbReference type="SUPFAM" id="SSF49599">
    <property type="entry name" value="TRAF domain-like"/>
    <property type="match status" value="2"/>
</dbReference>
<comment type="subcellular location">
    <subcellularLocation>
        <location evidence="4">Cytoplasm</location>
        <location evidence="4">Cell cortex</location>
    </subcellularLocation>
    <subcellularLocation>
        <location evidence="3">Lipid droplet</location>
    </subcellularLocation>
    <subcellularLocation>
        <location evidence="2">Nucleus</location>
    </subcellularLocation>
</comment>
<evidence type="ECO:0000256" key="3">
    <source>
        <dbReference type="ARBA" id="ARBA00004502"/>
    </source>
</evidence>
<dbReference type="Pfam" id="PF13923">
    <property type="entry name" value="zf-C3HC4_2"/>
    <property type="match status" value="1"/>
</dbReference>
<evidence type="ECO:0000256" key="11">
    <source>
        <dbReference type="ARBA" id="ARBA00022723"/>
    </source>
</evidence>
<dbReference type="Proteomes" id="UP000887567">
    <property type="component" value="Unplaced"/>
</dbReference>
<evidence type="ECO:0000259" key="21">
    <source>
        <dbReference type="PROSITE" id="PS50145"/>
    </source>
</evidence>
<dbReference type="Pfam" id="PF21355">
    <property type="entry name" value="TRAF-mep_MATH"/>
    <property type="match status" value="1"/>
</dbReference>
<dbReference type="GO" id="GO:0005938">
    <property type="term" value="C:cell cortex"/>
    <property type="evidence" value="ECO:0007669"/>
    <property type="project" value="UniProtKB-SubCell"/>
</dbReference>
<evidence type="ECO:0000256" key="14">
    <source>
        <dbReference type="ARBA" id="ARBA00022786"/>
    </source>
</evidence>
<comment type="catalytic activity">
    <reaction evidence="1">
        <text>S-ubiquitinyl-[E2 ubiquitin-conjugating enzyme]-L-cysteine + [acceptor protein]-L-lysine = [E2 ubiquitin-conjugating enzyme]-L-cysteine + N(6)-ubiquitinyl-[acceptor protein]-L-lysine.</text>
        <dbReference type="EC" id="2.3.2.27"/>
    </reaction>
</comment>
<organism evidence="22 23">
    <name type="scientific">Exaiptasia diaphana</name>
    <name type="common">Tropical sea anemone</name>
    <name type="synonym">Aiptasia pulchella</name>
    <dbReference type="NCBI Taxonomy" id="2652724"/>
    <lineage>
        <taxon>Eukaryota</taxon>
        <taxon>Metazoa</taxon>
        <taxon>Cnidaria</taxon>
        <taxon>Anthozoa</taxon>
        <taxon>Hexacorallia</taxon>
        <taxon>Actiniaria</taxon>
        <taxon>Aiptasiidae</taxon>
        <taxon>Exaiptasia</taxon>
    </lineage>
</organism>
<feature type="zinc finger region" description="TRAF-type" evidence="18">
    <location>
        <begin position="164"/>
        <end position="213"/>
    </location>
</feature>
<dbReference type="PROSITE" id="PS50089">
    <property type="entry name" value="ZF_RING_2"/>
    <property type="match status" value="1"/>
</dbReference>
<dbReference type="CDD" id="cd16643">
    <property type="entry name" value="mRING-HC-C3HC3D_TRAF6"/>
    <property type="match status" value="1"/>
</dbReference>
<evidence type="ECO:0000256" key="9">
    <source>
        <dbReference type="ARBA" id="ARBA00022677"/>
    </source>
</evidence>
<dbReference type="GO" id="GO:0005164">
    <property type="term" value="F:tumor necrosis factor receptor binding"/>
    <property type="evidence" value="ECO:0007669"/>
    <property type="project" value="InterPro"/>
</dbReference>
<protein>
    <recommendedName>
        <fullName evidence="7">RING-type E3 ubiquitin transferase</fullName>
        <ecNumber evidence="7">2.3.2.27</ecNumber>
    </recommendedName>
    <alternativeName>
        <fullName evidence="17">E3 ubiquitin-protein ligase TRAF6</fullName>
    </alternativeName>
</protein>
<dbReference type="GO" id="GO:0008270">
    <property type="term" value="F:zinc ion binding"/>
    <property type="evidence" value="ECO:0007669"/>
    <property type="project" value="UniProtKB-KW"/>
</dbReference>
<dbReference type="AlphaFoldDB" id="A0A913YT60"/>
<evidence type="ECO:0000256" key="5">
    <source>
        <dbReference type="ARBA" id="ARBA00004906"/>
    </source>
</evidence>
<dbReference type="PIRSF" id="PIRSF015614">
    <property type="entry name" value="TRAF"/>
    <property type="match status" value="1"/>
</dbReference>
<evidence type="ECO:0000256" key="4">
    <source>
        <dbReference type="ARBA" id="ARBA00004544"/>
    </source>
</evidence>
<evidence type="ECO:0000256" key="1">
    <source>
        <dbReference type="ARBA" id="ARBA00000900"/>
    </source>
</evidence>
<dbReference type="GeneID" id="110251240"/>
<dbReference type="EnsemblMetazoa" id="XM_028662864.1">
    <property type="protein sequence ID" value="XP_028518665.1"/>
    <property type="gene ID" value="LOC110251240"/>
</dbReference>
<keyword evidence="9" id="KW-0551">Lipid droplet</keyword>
<dbReference type="GO" id="GO:0031663">
    <property type="term" value="P:lipopolysaccharide-mediated signaling pathway"/>
    <property type="evidence" value="ECO:0007669"/>
    <property type="project" value="TreeGrafter"/>
</dbReference>
<dbReference type="InterPro" id="IPR049342">
    <property type="entry name" value="TRAF1-6_MATH_dom"/>
</dbReference>
<evidence type="ECO:0000256" key="7">
    <source>
        <dbReference type="ARBA" id="ARBA00012483"/>
    </source>
</evidence>
<dbReference type="GO" id="GO:0061630">
    <property type="term" value="F:ubiquitin protein ligase activity"/>
    <property type="evidence" value="ECO:0007669"/>
    <property type="project" value="UniProtKB-EC"/>
</dbReference>
<feature type="domain" description="RING-type" evidence="19">
    <location>
        <begin position="81"/>
        <end position="120"/>
    </location>
</feature>
<dbReference type="Pfam" id="PF02176">
    <property type="entry name" value="zf-TRAF"/>
    <property type="match status" value="1"/>
</dbReference>
<dbReference type="FunFam" id="3.30.40.10:FF:000179">
    <property type="entry name" value="TNF receptor-associated factor"/>
    <property type="match status" value="1"/>
</dbReference>
<evidence type="ECO:0000313" key="22">
    <source>
        <dbReference type="EnsemblMetazoa" id="XP_028518670.1"/>
    </source>
</evidence>
<evidence type="ECO:0000256" key="2">
    <source>
        <dbReference type="ARBA" id="ARBA00004123"/>
    </source>
</evidence>
<dbReference type="PANTHER" id="PTHR10131:SF152">
    <property type="entry name" value="TNF RECEPTOR-ASSOCIATED FACTOR 6"/>
    <property type="match status" value="1"/>
</dbReference>
<evidence type="ECO:0000259" key="19">
    <source>
        <dbReference type="PROSITE" id="PS50089"/>
    </source>
</evidence>
<dbReference type="Gene3D" id="2.60.210.10">
    <property type="entry name" value="Apoptosis, Tumor Necrosis Factor Receptor Associated Protein 2, Chain A"/>
    <property type="match status" value="1"/>
</dbReference>
<comment type="pathway">
    <text evidence="5">Protein modification; protein ubiquitination.</text>
</comment>
<evidence type="ECO:0000256" key="13">
    <source>
        <dbReference type="ARBA" id="ARBA00022771"/>
    </source>
</evidence>
<dbReference type="PROSITE" id="PS50145">
    <property type="entry name" value="ZF_TRAF"/>
    <property type="match status" value="1"/>
</dbReference>
<dbReference type="SUPFAM" id="SSF57850">
    <property type="entry name" value="RING/U-box"/>
    <property type="match status" value="1"/>
</dbReference>
<dbReference type="InterPro" id="IPR001293">
    <property type="entry name" value="Znf_TRAF"/>
</dbReference>
<keyword evidence="11 18" id="KW-0479">Metal-binding</keyword>